<dbReference type="CDD" id="cd03048">
    <property type="entry name" value="GST_N_Ure2p_like"/>
    <property type="match status" value="1"/>
</dbReference>
<dbReference type="EC" id="2.5.1.18" evidence="3"/>
<dbReference type="Pfam" id="PF13409">
    <property type="entry name" value="GST_N_2"/>
    <property type="match status" value="1"/>
</dbReference>
<dbReference type="Gene3D" id="3.40.30.10">
    <property type="entry name" value="Glutaredoxin"/>
    <property type="match status" value="1"/>
</dbReference>
<dbReference type="Gene3D" id="1.20.1050.10">
    <property type="match status" value="1"/>
</dbReference>
<organism evidence="3 4">
    <name type="scientific">Bordetella ansorpii</name>
    <dbReference type="NCBI Taxonomy" id="288768"/>
    <lineage>
        <taxon>Bacteria</taxon>
        <taxon>Pseudomonadati</taxon>
        <taxon>Pseudomonadota</taxon>
        <taxon>Betaproteobacteria</taxon>
        <taxon>Burkholderiales</taxon>
        <taxon>Alcaligenaceae</taxon>
        <taxon>Bordetella</taxon>
    </lineage>
</organism>
<gene>
    <name evidence="3" type="primary">gst2</name>
    <name evidence="3" type="ORF">SAMEA3906486_00379</name>
</gene>
<dbReference type="PROSITE" id="PS50404">
    <property type="entry name" value="GST_NTER"/>
    <property type="match status" value="1"/>
</dbReference>
<dbReference type="STRING" id="288768.SAMEA3906486_00379"/>
<keyword evidence="3" id="KW-0808">Transferase</keyword>
<feature type="domain" description="GST N-terminal" evidence="1">
    <location>
        <begin position="1"/>
        <end position="85"/>
    </location>
</feature>
<dbReference type="SFLD" id="SFLDG01151">
    <property type="entry name" value="Main.2:_Nu-like"/>
    <property type="match status" value="1"/>
</dbReference>
<reference evidence="3 4" key="1">
    <citation type="submission" date="2016-04" db="EMBL/GenBank/DDBJ databases">
        <authorList>
            <consortium name="Pathogen Informatics"/>
        </authorList>
    </citation>
    <scope>NUCLEOTIDE SEQUENCE [LARGE SCALE GENOMIC DNA]</scope>
    <source>
        <strain evidence="3 4">H050680373</strain>
    </source>
</reference>
<feature type="domain" description="GST C-terminal" evidence="2">
    <location>
        <begin position="88"/>
        <end position="210"/>
    </location>
</feature>
<dbReference type="SFLD" id="SFLDG00358">
    <property type="entry name" value="Main_(cytGST)"/>
    <property type="match status" value="1"/>
</dbReference>
<accession>A0A157S5T7</accession>
<dbReference type="InterPro" id="IPR004045">
    <property type="entry name" value="Glutathione_S-Trfase_N"/>
</dbReference>
<evidence type="ECO:0000313" key="4">
    <source>
        <dbReference type="Proteomes" id="UP000076848"/>
    </source>
</evidence>
<dbReference type="OrthoDB" id="81087at2"/>
<proteinExistence type="predicted"/>
<dbReference type="AlphaFoldDB" id="A0A157S5T7"/>
<dbReference type="InterPro" id="IPR010987">
    <property type="entry name" value="Glutathione-S-Trfase_C-like"/>
</dbReference>
<dbReference type="GO" id="GO:0004364">
    <property type="term" value="F:glutathione transferase activity"/>
    <property type="evidence" value="ECO:0007669"/>
    <property type="project" value="UniProtKB-EC"/>
</dbReference>
<dbReference type="SUPFAM" id="SSF47616">
    <property type="entry name" value="GST C-terminal domain-like"/>
    <property type="match status" value="1"/>
</dbReference>
<protein>
    <submittedName>
        <fullName evidence="3">Glutathione transferase</fullName>
        <ecNumber evidence="3">2.5.1.18</ecNumber>
    </submittedName>
</protein>
<name>A0A157S5T7_9BORD</name>
<dbReference type="Proteomes" id="UP000076848">
    <property type="component" value="Unassembled WGS sequence"/>
</dbReference>
<dbReference type="SUPFAM" id="SSF52833">
    <property type="entry name" value="Thioredoxin-like"/>
    <property type="match status" value="1"/>
</dbReference>
<evidence type="ECO:0000259" key="1">
    <source>
        <dbReference type="PROSITE" id="PS50404"/>
    </source>
</evidence>
<dbReference type="Pfam" id="PF00043">
    <property type="entry name" value="GST_C"/>
    <property type="match status" value="1"/>
</dbReference>
<dbReference type="InterPro" id="IPR004046">
    <property type="entry name" value="GST_C"/>
</dbReference>
<keyword evidence="4" id="KW-1185">Reference proteome</keyword>
<evidence type="ECO:0000313" key="3">
    <source>
        <dbReference type="EMBL" id="SAI65633.1"/>
    </source>
</evidence>
<dbReference type="PANTHER" id="PTHR44051:SF8">
    <property type="entry name" value="GLUTATHIONE S-TRANSFERASE GSTA"/>
    <property type="match status" value="1"/>
</dbReference>
<dbReference type="EMBL" id="FKIF01000001">
    <property type="protein sequence ID" value="SAI65633.1"/>
    <property type="molecule type" value="Genomic_DNA"/>
</dbReference>
<evidence type="ECO:0000259" key="2">
    <source>
        <dbReference type="PROSITE" id="PS50405"/>
    </source>
</evidence>
<dbReference type="RefSeq" id="WP_066122870.1">
    <property type="nucleotide sequence ID" value="NZ_FKIF01000001.1"/>
</dbReference>
<dbReference type="InterPro" id="IPR036282">
    <property type="entry name" value="Glutathione-S-Trfase_C_sf"/>
</dbReference>
<dbReference type="PANTHER" id="PTHR44051">
    <property type="entry name" value="GLUTATHIONE S-TRANSFERASE-RELATED"/>
    <property type="match status" value="1"/>
</dbReference>
<dbReference type="InterPro" id="IPR040079">
    <property type="entry name" value="Glutathione_S-Trfase"/>
</dbReference>
<sequence>MIEVYAYATPNSIKVPIALEELGLDYTLHPVNVKQGAQKRESFRTLNPNAKVPVLVDTRQAGERLVLSESAAILVYLAESQQQLLPATRNARACVFEQLFFHASAIGPSFGNAGFFAKLAAEPQPLAQQRFSAEAQRVTALLDGLLAERTFVAGDEYSIADIAHFGWFWRRAFAGVALDAYPNLSRWYASVEQRPPVQRAIARVNALAAA</sequence>
<dbReference type="SFLD" id="SFLDS00019">
    <property type="entry name" value="Glutathione_Transferase_(cytos"/>
    <property type="match status" value="1"/>
</dbReference>
<dbReference type="InterPro" id="IPR036249">
    <property type="entry name" value="Thioredoxin-like_sf"/>
</dbReference>
<dbReference type="PROSITE" id="PS50405">
    <property type="entry name" value="GST_CTER"/>
    <property type="match status" value="1"/>
</dbReference>